<protein>
    <submittedName>
        <fullName evidence="1">Uncharacterized protein</fullName>
    </submittedName>
</protein>
<keyword evidence="2" id="KW-1185">Reference proteome</keyword>
<comment type="caution">
    <text evidence="1">The sequence shown here is derived from an EMBL/GenBank/DDBJ whole genome shotgun (WGS) entry which is preliminary data.</text>
</comment>
<sequence>MVSRQDVTGGAMTYPVEAWSENYTEVEDKIVSLLVEERMSHASSIGRSSASSNIINIDSFIKGSDSSLDPLRHHRMSGEIYKVSHLMVEVYW</sequence>
<organism evidence="1 2">
    <name type="scientific">Artemia franciscana</name>
    <name type="common">Brine shrimp</name>
    <name type="synonym">Artemia sanfranciscana</name>
    <dbReference type="NCBI Taxonomy" id="6661"/>
    <lineage>
        <taxon>Eukaryota</taxon>
        <taxon>Metazoa</taxon>
        <taxon>Ecdysozoa</taxon>
        <taxon>Arthropoda</taxon>
        <taxon>Crustacea</taxon>
        <taxon>Branchiopoda</taxon>
        <taxon>Anostraca</taxon>
        <taxon>Artemiidae</taxon>
        <taxon>Artemia</taxon>
    </lineage>
</organism>
<proteinExistence type="predicted"/>
<accession>A0AA88HII8</accession>
<dbReference type="Proteomes" id="UP001187531">
    <property type="component" value="Unassembled WGS sequence"/>
</dbReference>
<name>A0AA88HII8_ARTSF</name>
<evidence type="ECO:0000313" key="1">
    <source>
        <dbReference type="EMBL" id="KAK2705697.1"/>
    </source>
</evidence>
<gene>
    <name evidence="1" type="ORF">QYM36_015914</name>
</gene>
<reference evidence="1" key="1">
    <citation type="submission" date="2023-07" db="EMBL/GenBank/DDBJ databases">
        <title>Chromosome-level genome assembly of Artemia franciscana.</title>
        <authorList>
            <person name="Jo E."/>
        </authorList>
    </citation>
    <scope>NUCLEOTIDE SEQUENCE</scope>
    <source>
        <tissue evidence="1">Whole body</tissue>
    </source>
</reference>
<dbReference type="AlphaFoldDB" id="A0AA88HII8"/>
<evidence type="ECO:0000313" key="2">
    <source>
        <dbReference type="Proteomes" id="UP001187531"/>
    </source>
</evidence>
<dbReference type="EMBL" id="JAVRJZ010000020">
    <property type="protein sequence ID" value="KAK2705697.1"/>
    <property type="molecule type" value="Genomic_DNA"/>
</dbReference>